<proteinExistence type="predicted"/>
<sequence length="69" mass="7938">MADDGTRWSHTSGEAEELNKLTTNYEIVNSSGKKTREDREKRKKEREQREKEEQKAKEEAKGKGNGNGK</sequence>
<reference evidence="2 3" key="1">
    <citation type="submission" date="2020-03" db="EMBL/GenBank/DDBJ databases">
        <title>Draft Genome Sequence of Cudoniella acicularis.</title>
        <authorList>
            <person name="Buettner E."/>
            <person name="Kellner H."/>
        </authorList>
    </citation>
    <scope>NUCLEOTIDE SEQUENCE [LARGE SCALE GENOMIC DNA]</scope>
    <source>
        <strain evidence="2 3">DSM 108380</strain>
    </source>
</reference>
<name>A0A8H4W8Z4_9HELO</name>
<organism evidence="2 3">
    <name type="scientific">Cudoniella acicularis</name>
    <dbReference type="NCBI Taxonomy" id="354080"/>
    <lineage>
        <taxon>Eukaryota</taxon>
        <taxon>Fungi</taxon>
        <taxon>Dikarya</taxon>
        <taxon>Ascomycota</taxon>
        <taxon>Pezizomycotina</taxon>
        <taxon>Leotiomycetes</taxon>
        <taxon>Helotiales</taxon>
        <taxon>Tricladiaceae</taxon>
        <taxon>Cudoniella</taxon>
    </lineage>
</organism>
<dbReference type="AlphaFoldDB" id="A0A8H4W8Z4"/>
<dbReference type="EMBL" id="JAAMPI010000131">
    <property type="protein sequence ID" value="KAF4635264.1"/>
    <property type="molecule type" value="Genomic_DNA"/>
</dbReference>
<gene>
    <name evidence="2" type="ORF">G7Y89_g2835</name>
</gene>
<evidence type="ECO:0000313" key="2">
    <source>
        <dbReference type="EMBL" id="KAF4635264.1"/>
    </source>
</evidence>
<evidence type="ECO:0000313" key="3">
    <source>
        <dbReference type="Proteomes" id="UP000566819"/>
    </source>
</evidence>
<feature type="compositionally biased region" description="Polar residues" evidence="1">
    <location>
        <begin position="20"/>
        <end position="31"/>
    </location>
</feature>
<feature type="compositionally biased region" description="Basic and acidic residues" evidence="1">
    <location>
        <begin position="34"/>
        <end position="62"/>
    </location>
</feature>
<feature type="region of interest" description="Disordered" evidence="1">
    <location>
        <begin position="1"/>
        <end position="69"/>
    </location>
</feature>
<accession>A0A8H4W8Z4</accession>
<keyword evidence="3" id="KW-1185">Reference proteome</keyword>
<comment type="caution">
    <text evidence="2">The sequence shown here is derived from an EMBL/GenBank/DDBJ whole genome shotgun (WGS) entry which is preliminary data.</text>
</comment>
<dbReference type="Proteomes" id="UP000566819">
    <property type="component" value="Unassembled WGS sequence"/>
</dbReference>
<protein>
    <submittedName>
        <fullName evidence="2">Uncharacterized protein</fullName>
    </submittedName>
</protein>
<evidence type="ECO:0000256" key="1">
    <source>
        <dbReference type="SAM" id="MobiDB-lite"/>
    </source>
</evidence>
<dbReference type="OrthoDB" id="3598640at2759"/>